<name>A0A516X8M5_9ACTN</name>
<evidence type="ECO:0000256" key="1">
    <source>
        <dbReference type="SAM" id="Phobius"/>
    </source>
</evidence>
<evidence type="ECO:0000313" key="2">
    <source>
        <dbReference type="EMBL" id="QDQ99424.1"/>
    </source>
</evidence>
<feature type="transmembrane region" description="Helical" evidence="1">
    <location>
        <begin position="6"/>
        <end position="29"/>
    </location>
</feature>
<proteinExistence type="predicted"/>
<dbReference type="KEGG" id="toy:FO059_15705"/>
<sequence length="607" mass="61503">MPTITLALWPLALALLIVGPLLGGGYLLLRDAVSAPRSFFTDAALGVSDSAPRAVPQDVLVAALSSVLDGGIVVKAVLVLALWAAGAGASAMVGVLLPARGLGLRAAGLAGRLTASTLAVWNPFVAERLLQGHWSLLTGYAALPWLVWAGVRMRSAPAAGIGVTLLALALAGLTPTGAVLAVIVALVVAALPGGWRRAVRVAVIVAGFAAVAAPWLITAAMAAPGSTSDPAGVDAFAARAEPHLGTLGSLAGLGGIWNSQALPPSRTGAGALIGTLILLALVACGVRGLWRRRAHPVIAAVVVLAVLAVVLPALGATAPGLAAARWAVENVPGAGLFRDAQKWVALAMPGYTLAAALEVRALSRLPRRLPGIRARVVRDHRENRRAAAQKVRGSVGAYAAAAAISSAVLIAALPSLAWGVGGALQPAHYPQGWDRVAAIVDSAPSDGAMATLPAGSFRDFAWTRGPVLDPAPRYFRTDVLVTGDLLVGDTTVGGEGTRARDTEEALLAGAAPAVLAHEGVRWVLVQHGTPGTLGDSAATLAQAEQVYSDPDVSLYRIPGPVAATGSTSADRGLAWAGHALWLAAAVTGAALTGGAALRQRMRLPQRA</sequence>
<keyword evidence="3" id="KW-1185">Reference proteome</keyword>
<keyword evidence="1" id="KW-0812">Transmembrane</keyword>
<feature type="transmembrane region" description="Helical" evidence="1">
    <location>
        <begin position="269"/>
        <end position="290"/>
    </location>
</feature>
<keyword evidence="1" id="KW-0472">Membrane</keyword>
<feature type="transmembrane region" description="Helical" evidence="1">
    <location>
        <begin position="133"/>
        <end position="151"/>
    </location>
</feature>
<feature type="transmembrane region" description="Helical" evidence="1">
    <location>
        <begin position="72"/>
        <end position="96"/>
    </location>
</feature>
<evidence type="ECO:0008006" key="4">
    <source>
        <dbReference type="Google" id="ProtNLM"/>
    </source>
</evidence>
<organism evidence="2 3">
    <name type="scientific">Tomitella fengzijianii</name>
    <dbReference type="NCBI Taxonomy" id="2597660"/>
    <lineage>
        <taxon>Bacteria</taxon>
        <taxon>Bacillati</taxon>
        <taxon>Actinomycetota</taxon>
        <taxon>Actinomycetes</taxon>
        <taxon>Mycobacteriales</taxon>
        <taxon>Tomitella</taxon>
    </lineage>
</organism>
<accession>A0A516X8M5</accession>
<feature type="transmembrane region" description="Helical" evidence="1">
    <location>
        <begin position="297"/>
        <end position="323"/>
    </location>
</feature>
<protein>
    <recommendedName>
        <fullName evidence="4">Transmembrane protein</fullName>
    </recommendedName>
</protein>
<feature type="transmembrane region" description="Helical" evidence="1">
    <location>
        <begin position="343"/>
        <end position="363"/>
    </location>
</feature>
<feature type="transmembrane region" description="Helical" evidence="1">
    <location>
        <begin position="163"/>
        <end position="189"/>
    </location>
</feature>
<feature type="transmembrane region" description="Helical" evidence="1">
    <location>
        <begin position="575"/>
        <end position="597"/>
    </location>
</feature>
<reference evidence="2 3" key="1">
    <citation type="submission" date="2019-07" db="EMBL/GenBank/DDBJ databases">
        <title>Tomitella cavernea sp. nov., an actinomycete isolated from soil.</title>
        <authorList>
            <person name="Cheng J."/>
        </authorList>
    </citation>
    <scope>NUCLEOTIDE SEQUENCE [LARGE SCALE GENOMIC DNA]</scope>
    <source>
        <strain evidence="2 3">HY188</strain>
    </source>
</reference>
<dbReference type="AlphaFoldDB" id="A0A516X8M5"/>
<evidence type="ECO:0000313" key="3">
    <source>
        <dbReference type="Proteomes" id="UP000317344"/>
    </source>
</evidence>
<dbReference type="Proteomes" id="UP000317344">
    <property type="component" value="Chromosome"/>
</dbReference>
<dbReference type="EMBL" id="CP041765">
    <property type="protein sequence ID" value="QDQ99424.1"/>
    <property type="molecule type" value="Genomic_DNA"/>
</dbReference>
<feature type="transmembrane region" description="Helical" evidence="1">
    <location>
        <begin position="395"/>
        <end position="420"/>
    </location>
</feature>
<gene>
    <name evidence="2" type="ORF">FO059_15705</name>
</gene>
<feature type="transmembrane region" description="Helical" evidence="1">
    <location>
        <begin position="201"/>
        <end position="223"/>
    </location>
</feature>
<dbReference type="OrthoDB" id="3463898at2"/>
<keyword evidence="1" id="KW-1133">Transmembrane helix</keyword>
<reference evidence="2 3" key="2">
    <citation type="submission" date="2019-07" db="EMBL/GenBank/DDBJ databases">
        <authorList>
            <person name="Huang Y."/>
        </authorList>
    </citation>
    <scope>NUCLEOTIDE SEQUENCE [LARGE SCALE GENOMIC DNA]</scope>
    <source>
        <strain evidence="2 3">HY188</strain>
    </source>
</reference>